<feature type="chain" id="PRO_5003777912" evidence="3">
    <location>
        <begin position="26"/>
        <end position="1966"/>
    </location>
</feature>
<feature type="compositionally biased region" description="Low complexity" evidence="2">
    <location>
        <begin position="83"/>
        <end position="95"/>
    </location>
</feature>
<feature type="coiled-coil region" evidence="1">
    <location>
        <begin position="1475"/>
        <end position="1509"/>
    </location>
</feature>
<dbReference type="VEuPathDB" id="PiroplasmaDB:TOT_020000857"/>
<proteinExistence type="predicted"/>
<evidence type="ECO:0000313" key="4">
    <source>
        <dbReference type="EMBL" id="BAM40602.1"/>
    </source>
</evidence>
<evidence type="ECO:0000313" key="5">
    <source>
        <dbReference type="Proteomes" id="UP000003786"/>
    </source>
</evidence>
<dbReference type="InterPro" id="IPR007480">
    <property type="entry name" value="DUF529"/>
</dbReference>
<evidence type="ECO:0000256" key="3">
    <source>
        <dbReference type="SAM" id="SignalP"/>
    </source>
</evidence>
<protein>
    <submittedName>
        <fullName evidence="4">Uncharacterized protein</fullName>
    </submittedName>
</protein>
<organism evidence="4 5">
    <name type="scientific">Theileria orientalis strain Shintoku</name>
    <dbReference type="NCBI Taxonomy" id="869250"/>
    <lineage>
        <taxon>Eukaryota</taxon>
        <taxon>Sar</taxon>
        <taxon>Alveolata</taxon>
        <taxon>Apicomplexa</taxon>
        <taxon>Aconoidasida</taxon>
        <taxon>Piroplasmida</taxon>
        <taxon>Theileriidae</taxon>
        <taxon>Theileria</taxon>
    </lineage>
</organism>
<feature type="compositionally biased region" description="Low complexity" evidence="2">
    <location>
        <begin position="54"/>
        <end position="75"/>
    </location>
</feature>
<feature type="compositionally biased region" description="Polar residues" evidence="2">
    <location>
        <begin position="35"/>
        <end position="45"/>
    </location>
</feature>
<dbReference type="GeneID" id="20714973"/>
<feature type="compositionally biased region" description="Acidic residues" evidence="2">
    <location>
        <begin position="972"/>
        <end position="981"/>
    </location>
</feature>
<dbReference type="Pfam" id="PF04385">
    <property type="entry name" value="FAINT"/>
    <property type="match status" value="2"/>
</dbReference>
<evidence type="ECO:0000256" key="2">
    <source>
        <dbReference type="SAM" id="MobiDB-lite"/>
    </source>
</evidence>
<feature type="coiled-coil region" evidence="1">
    <location>
        <begin position="1841"/>
        <end position="1868"/>
    </location>
</feature>
<dbReference type="eggNOG" id="ENOG502S14T">
    <property type="taxonomic scope" value="Eukaryota"/>
</dbReference>
<evidence type="ECO:0000256" key="1">
    <source>
        <dbReference type="SAM" id="Coils"/>
    </source>
</evidence>
<feature type="signal peptide" evidence="3">
    <location>
        <begin position="1"/>
        <end position="25"/>
    </location>
</feature>
<dbReference type="OrthoDB" id="10378612at2759"/>
<feature type="region of interest" description="Disordered" evidence="2">
    <location>
        <begin position="35"/>
        <end position="120"/>
    </location>
</feature>
<dbReference type="Proteomes" id="UP000003786">
    <property type="component" value="Chromosome 2"/>
</dbReference>
<accession>J4CD65</accession>
<gene>
    <name evidence="4" type="ORF">TOT_020000857</name>
</gene>
<feature type="compositionally biased region" description="Polar residues" evidence="2">
    <location>
        <begin position="96"/>
        <end position="106"/>
    </location>
</feature>
<sequence length="1966" mass="228183">MNITLIICYKILLIVLLFHQDIVDCNLNGNLKARQTNSATSSNGTHHSRKKNRNNSNNSSPTSGTTGDSSSPNGTSGSGVKSGGNQDQSGSQGTSVTLDQDQSKGTSEGAATITEPKKPDEIQAIELDLKDKDSTSSYDCLKKDGFAKYTAKNGYGFASVVGKVGGCSGCCGSNIRIWNTTDPNKYATKVVRDGTGTCKNLNNVTIFFGDKYRHFTKSNKKFVEDSGFRLYQNDTSKPDKKKQLKNKEYTEERSEDLHKISINDGIQCTVYKYVYRYFQANSAKLIAEEVLLWKHDSARHGDQYPYGLRYYWFDRILINFPNIFVVYYRKEDKKWDDGHQFDFKLYGKNEDNSLKALDLKSYELTPNEKEYVFKFNLDNKCEVIKHRGEELWKHDPNTHGDKYPLTLRYKKDGSSIYMDFEGFFVYCYRGPEKKFKAKEFYIHLYTMDPVTEELKELDFPEYDMVEDYEEFEFKFNQGRVCDNVMFKGVNIWSYDPIVYHNEHPSSVYFKDSRIIVNFEHYFLLYDKDAQDNWKGVELDIKLHGANPQDATKSIELPMTKYEITKEGRDYHFKLKEGVQCTNVKHKGHQLWKYVQDKYGDKYPNLLIYNKPTGKLILNYEHMVVFNHKDEKGEWQTNHINVQLMRADPDDNSKNVNIHCNNYHLSHNKDEYEFVFKENIKPTSVKLEGQDVWSHDTNKYGGKHPKQVNYRKDGSSLMMDFDGIYVLLQKNSAGKWDPLESITLDITSTSTDNAQYECVDKTYHRVFTPKTGFLFGRIDIANVNIYQSDDFNNCSNKVVIRKNADSEIEEVSVILFNGDFKRYNKLEGTDTWYQRLKSLFLDVKMRYNSYYYNYYISRDMDTYVAKNNFGFKRVRYGLLKVWETDHESTYASKVTYYRSNGEAEIEIKMYNGETRIFTVKRAAYTDLKPFPGPSYPVAMIEQTEQEVSTPKGVPGLRPSPDQIDRTKLKVTYEETETSDEDSYETKEEPPVELPSSIKITTEGIAYVNAINQFKVYKWTKNNCDFYKVEFDDEVKCTNVEVDNSTIWKYAGGYRIPLTILYEPNASLLLKFYDGYLKYDKAANTNKWISECDIKLYTTDPFDITKTIKLNDTQYTTTKEGSQYSFVFQPGVECDEVRFVEKKPDKNDFRRINVTFKTVWKRWSLFGFESPTNDYFPTAIKYKNRSRVILVFPNGILIRERDMNNDWHTLIDEIKMYTFHPKNPDEIIEMDHSHFLNKTLDGPIHFEFKPKVKCVKVKVDDEVLWTPEHRSTPNRYPTELNYGKYISRLTLRFDSSSLVFFKLRGDWTSYTKENETDVNCLSSTVDMDGFSTVWPLTGSPRNQVPQSISTDFYSFGIGWDTFGEFIDQEVYNTNDPWSFPTGWHTYDYGGVEREPKPQKNALEHLISDIDFIDSSDTRTPISSSSRQIERLPIQIVDGVNRVVRAKRQRGIVTVEDPSAHAPEGGVSTDVDDIPFTHHELIDLILNMNEELERLKKDYSDLRQQLETASTQGKRIPITLDISVKESTNQVTCSKEGVNVVFTPLLPYTFKMIKRSQMVIWHTLRPTEYSVKVVLTPNDKVIVHRVDEKREEMEIKAKNEQVLILNDNTPPLKGLYDDEELEMESNFIMGLRRAESFTSLNDGVRKTDHLVKNDSEGAASDSSVGSLDFFDIDLVDSVVERRPNEFRGQQPKNSEHLDDGERLLIQYIEQTQQPQQSKMAQTAEPLPIETQEPRELQIQLIILELTDRRSSEYVTYEANHIKRREKFTCIPPYRVLRVVHNGQLVWSSSNENYPDRVLVKPGEDGNPMAYMFLPGDFVESVDDGPDVEQVEQLQSLAQDSTPVQEKLEQLQQQQLQQQQQYQQQLQQQQEEEPGCYTLITVHIDQLKSTSDVTYEFDQAKDIHRFVARDWCLIEKVMMGEKVIWEPKTEYGIEVEIKFAKTQGEKDSLIVYFPSEEENAQKKNKSPSQA</sequence>
<keyword evidence="1" id="KW-0175">Coiled coil</keyword>
<keyword evidence="3" id="KW-0732">Signal</keyword>
<dbReference type="EMBL" id="AP011947">
    <property type="protein sequence ID" value="BAM40602.1"/>
    <property type="molecule type" value="Genomic_DNA"/>
</dbReference>
<reference evidence="4 5" key="1">
    <citation type="journal article" date="2012" name="MBio">
        <title>Comparative genome analysis of three eukaryotic parasites with differing abilities to transform leukocytes reveals key mediators of Theileria-induced leukocyte transformation.</title>
        <authorList>
            <person name="Hayashida K."/>
            <person name="Hara Y."/>
            <person name="Abe T."/>
            <person name="Yamasaki C."/>
            <person name="Toyoda A."/>
            <person name="Kosuge T."/>
            <person name="Suzuki Y."/>
            <person name="Sato Y."/>
            <person name="Kawashima S."/>
            <person name="Katayama T."/>
            <person name="Wakaguri H."/>
            <person name="Inoue N."/>
            <person name="Homma K."/>
            <person name="Tada-Umezaki M."/>
            <person name="Yagi Y."/>
            <person name="Fujii Y."/>
            <person name="Habara T."/>
            <person name="Kanehisa M."/>
            <person name="Watanabe H."/>
            <person name="Ito K."/>
            <person name="Gojobori T."/>
            <person name="Sugawara H."/>
            <person name="Imanishi T."/>
            <person name="Weir W."/>
            <person name="Gardner M."/>
            <person name="Pain A."/>
            <person name="Shiels B."/>
            <person name="Hattori M."/>
            <person name="Nene V."/>
            <person name="Sugimoto C."/>
        </authorList>
    </citation>
    <scope>NUCLEOTIDE SEQUENCE [LARGE SCALE GENOMIC DNA]</scope>
    <source>
        <strain evidence="4 5">Shintoku</strain>
    </source>
</reference>
<name>J4CD65_THEOR</name>
<dbReference type="KEGG" id="tot:TOT_020000857"/>
<keyword evidence="5" id="KW-1185">Reference proteome</keyword>
<dbReference type="RefSeq" id="XP_009690903.1">
    <property type="nucleotide sequence ID" value="XM_009692608.1"/>
</dbReference>
<feature type="region of interest" description="Disordered" evidence="2">
    <location>
        <begin position="971"/>
        <end position="991"/>
    </location>
</feature>